<proteinExistence type="predicted"/>
<sequence>MKENLKTENLELLVAAGELELINWSPEEFESKLQDAMKQTYQRALKAATDFGYQKESPEALLHGAAISAFLSIASGMSDQGCV</sequence>
<reference evidence="1" key="1">
    <citation type="submission" date="2022-02" db="EMBL/GenBank/DDBJ databases">
        <title>Plant Genome Project.</title>
        <authorList>
            <person name="Zhang R.-G."/>
        </authorList>
    </citation>
    <scope>NUCLEOTIDE SEQUENCE</scope>
    <source>
        <strain evidence="1">AT1</strain>
    </source>
</reference>
<organism evidence="1 2">
    <name type="scientific">Rhododendron molle</name>
    <name type="common">Chinese azalea</name>
    <name type="synonym">Azalea mollis</name>
    <dbReference type="NCBI Taxonomy" id="49168"/>
    <lineage>
        <taxon>Eukaryota</taxon>
        <taxon>Viridiplantae</taxon>
        <taxon>Streptophyta</taxon>
        <taxon>Embryophyta</taxon>
        <taxon>Tracheophyta</taxon>
        <taxon>Spermatophyta</taxon>
        <taxon>Magnoliopsida</taxon>
        <taxon>eudicotyledons</taxon>
        <taxon>Gunneridae</taxon>
        <taxon>Pentapetalae</taxon>
        <taxon>asterids</taxon>
        <taxon>Ericales</taxon>
        <taxon>Ericaceae</taxon>
        <taxon>Ericoideae</taxon>
        <taxon>Rhodoreae</taxon>
        <taxon>Rhododendron</taxon>
    </lineage>
</organism>
<comment type="caution">
    <text evidence="1">The sequence shown here is derived from an EMBL/GenBank/DDBJ whole genome shotgun (WGS) entry which is preliminary data.</text>
</comment>
<evidence type="ECO:0000313" key="1">
    <source>
        <dbReference type="EMBL" id="KAI8544570.1"/>
    </source>
</evidence>
<accession>A0ACC0MUJ3</accession>
<keyword evidence="2" id="KW-1185">Reference proteome</keyword>
<name>A0ACC0MUJ3_RHOML</name>
<protein>
    <submittedName>
        <fullName evidence="1">Uncharacterized protein</fullName>
    </submittedName>
</protein>
<evidence type="ECO:0000313" key="2">
    <source>
        <dbReference type="Proteomes" id="UP001062846"/>
    </source>
</evidence>
<gene>
    <name evidence="1" type="ORF">RHMOL_Rhmol08G0307300</name>
</gene>
<dbReference type="EMBL" id="CM046395">
    <property type="protein sequence ID" value="KAI8544570.1"/>
    <property type="molecule type" value="Genomic_DNA"/>
</dbReference>
<dbReference type="Proteomes" id="UP001062846">
    <property type="component" value="Chromosome 8"/>
</dbReference>